<protein>
    <submittedName>
        <fullName evidence="1">Uncharacterized protein</fullName>
    </submittedName>
</protein>
<evidence type="ECO:0000313" key="1">
    <source>
        <dbReference type="EMBL" id="KAG0461596.1"/>
    </source>
</evidence>
<reference evidence="1 2" key="1">
    <citation type="journal article" date="2020" name="Nat. Food">
        <title>A phased Vanilla planifolia genome enables genetic improvement of flavour and production.</title>
        <authorList>
            <person name="Hasing T."/>
            <person name="Tang H."/>
            <person name="Brym M."/>
            <person name="Khazi F."/>
            <person name="Huang T."/>
            <person name="Chambers A.H."/>
        </authorList>
    </citation>
    <scope>NUCLEOTIDE SEQUENCE [LARGE SCALE GENOMIC DNA]</scope>
    <source>
        <tissue evidence="1">Leaf</tissue>
    </source>
</reference>
<keyword evidence="2" id="KW-1185">Reference proteome</keyword>
<dbReference type="AlphaFoldDB" id="A0A835PZZ9"/>
<sequence length="86" mass="9398">MAIDFPFSVKEPAAVWTAKPDVEAEEDGSVTPKAEENQLKAALVCPPAPRKLRPAKILSPPRGFFVAPKDLAAVFRASPRKKKRLC</sequence>
<dbReference type="PANTHER" id="PTHR35162:SF2">
    <property type="entry name" value="OS08G0516600 PROTEIN"/>
    <property type="match status" value="1"/>
</dbReference>
<accession>A0A835PZZ9</accession>
<name>A0A835PZZ9_VANPL</name>
<organism evidence="1 2">
    <name type="scientific">Vanilla planifolia</name>
    <name type="common">Vanilla</name>
    <dbReference type="NCBI Taxonomy" id="51239"/>
    <lineage>
        <taxon>Eukaryota</taxon>
        <taxon>Viridiplantae</taxon>
        <taxon>Streptophyta</taxon>
        <taxon>Embryophyta</taxon>
        <taxon>Tracheophyta</taxon>
        <taxon>Spermatophyta</taxon>
        <taxon>Magnoliopsida</taxon>
        <taxon>Liliopsida</taxon>
        <taxon>Asparagales</taxon>
        <taxon>Orchidaceae</taxon>
        <taxon>Vanilloideae</taxon>
        <taxon>Vanilleae</taxon>
        <taxon>Vanilla</taxon>
    </lineage>
</organism>
<proteinExistence type="predicted"/>
<dbReference type="InterPro" id="IPR053115">
    <property type="entry name" value="CDK_inhibitor"/>
</dbReference>
<dbReference type="Proteomes" id="UP000636800">
    <property type="component" value="Chromosome 11"/>
</dbReference>
<comment type="caution">
    <text evidence="1">The sequence shown here is derived from an EMBL/GenBank/DDBJ whole genome shotgun (WGS) entry which is preliminary data.</text>
</comment>
<dbReference type="PANTHER" id="PTHR35162">
    <property type="entry name" value="OS08G0516600 PROTEIN"/>
    <property type="match status" value="1"/>
</dbReference>
<evidence type="ECO:0000313" key="2">
    <source>
        <dbReference type="Proteomes" id="UP000636800"/>
    </source>
</evidence>
<gene>
    <name evidence="1" type="ORF">HPP92_021893</name>
</gene>
<dbReference type="EMBL" id="JADCNL010000011">
    <property type="protein sequence ID" value="KAG0461596.1"/>
    <property type="molecule type" value="Genomic_DNA"/>
</dbReference>